<dbReference type="Proteomes" id="UP001054945">
    <property type="component" value="Unassembled WGS sequence"/>
</dbReference>
<gene>
    <name evidence="1" type="ORF">CEXT_486451</name>
</gene>
<protein>
    <submittedName>
        <fullName evidence="1">Uncharacterized protein</fullName>
    </submittedName>
</protein>
<reference evidence="1 2" key="1">
    <citation type="submission" date="2021-06" db="EMBL/GenBank/DDBJ databases">
        <title>Caerostris extrusa draft genome.</title>
        <authorList>
            <person name="Kono N."/>
            <person name="Arakawa K."/>
        </authorList>
    </citation>
    <scope>NUCLEOTIDE SEQUENCE [LARGE SCALE GENOMIC DNA]</scope>
</reference>
<name>A0AAV4SP77_CAEEX</name>
<comment type="caution">
    <text evidence="1">The sequence shown here is derived from an EMBL/GenBank/DDBJ whole genome shotgun (WGS) entry which is preliminary data.</text>
</comment>
<dbReference type="AlphaFoldDB" id="A0AAV4SP77"/>
<sequence length="92" mass="10734">MRRFEAELSMRVQMHERNVCARRVQFNGFRCLEMGFDFLLYQHSEIKSRFVVWSVTMQTPEPVSTVQCQISALDKSTSSLSSTLEYEGSMSR</sequence>
<keyword evidence="2" id="KW-1185">Reference proteome</keyword>
<dbReference type="EMBL" id="BPLR01010020">
    <property type="protein sequence ID" value="GIY36193.1"/>
    <property type="molecule type" value="Genomic_DNA"/>
</dbReference>
<evidence type="ECO:0000313" key="2">
    <source>
        <dbReference type="Proteomes" id="UP001054945"/>
    </source>
</evidence>
<organism evidence="1 2">
    <name type="scientific">Caerostris extrusa</name>
    <name type="common">Bark spider</name>
    <name type="synonym">Caerostris bankana</name>
    <dbReference type="NCBI Taxonomy" id="172846"/>
    <lineage>
        <taxon>Eukaryota</taxon>
        <taxon>Metazoa</taxon>
        <taxon>Ecdysozoa</taxon>
        <taxon>Arthropoda</taxon>
        <taxon>Chelicerata</taxon>
        <taxon>Arachnida</taxon>
        <taxon>Araneae</taxon>
        <taxon>Araneomorphae</taxon>
        <taxon>Entelegynae</taxon>
        <taxon>Araneoidea</taxon>
        <taxon>Araneidae</taxon>
        <taxon>Caerostris</taxon>
    </lineage>
</organism>
<accession>A0AAV4SP77</accession>
<proteinExistence type="predicted"/>
<evidence type="ECO:0000313" key="1">
    <source>
        <dbReference type="EMBL" id="GIY36193.1"/>
    </source>
</evidence>